<protein>
    <submittedName>
        <fullName evidence="2">Uncharacterized protein</fullName>
    </submittedName>
</protein>
<evidence type="ECO:0000313" key="3">
    <source>
        <dbReference type="Proteomes" id="UP000008062"/>
    </source>
</evidence>
<dbReference type="AlphaFoldDB" id="F9XRP2"/>
<gene>
    <name evidence="2" type="ORF">MYCGRDRAFT_111774</name>
</gene>
<dbReference type="KEGG" id="ztr:MYCGRDRAFT_111774"/>
<feature type="compositionally biased region" description="Polar residues" evidence="1">
    <location>
        <begin position="113"/>
        <end position="144"/>
    </location>
</feature>
<keyword evidence="3" id="KW-1185">Reference proteome</keyword>
<accession>F9XRP2</accession>
<feature type="compositionally biased region" description="Acidic residues" evidence="1">
    <location>
        <begin position="167"/>
        <end position="198"/>
    </location>
</feature>
<dbReference type="EMBL" id="CM001213">
    <property type="protein sequence ID" value="EGP82070.1"/>
    <property type="molecule type" value="Genomic_DNA"/>
</dbReference>
<name>F9XRP2_ZYMTI</name>
<dbReference type="InParanoid" id="F9XRP2"/>
<dbReference type="RefSeq" id="XP_003847094.1">
    <property type="nucleotide sequence ID" value="XM_003847046.1"/>
</dbReference>
<feature type="compositionally biased region" description="Acidic residues" evidence="1">
    <location>
        <begin position="285"/>
        <end position="299"/>
    </location>
</feature>
<dbReference type="GeneID" id="13399446"/>
<feature type="compositionally biased region" description="Basic and acidic residues" evidence="1">
    <location>
        <begin position="56"/>
        <end position="71"/>
    </location>
</feature>
<organism evidence="2 3">
    <name type="scientific">Zymoseptoria tritici (strain CBS 115943 / IPO323)</name>
    <name type="common">Speckled leaf blotch fungus</name>
    <name type="synonym">Septoria tritici</name>
    <dbReference type="NCBI Taxonomy" id="336722"/>
    <lineage>
        <taxon>Eukaryota</taxon>
        <taxon>Fungi</taxon>
        <taxon>Dikarya</taxon>
        <taxon>Ascomycota</taxon>
        <taxon>Pezizomycotina</taxon>
        <taxon>Dothideomycetes</taxon>
        <taxon>Dothideomycetidae</taxon>
        <taxon>Mycosphaerellales</taxon>
        <taxon>Mycosphaerellaceae</taxon>
        <taxon>Zymoseptoria</taxon>
    </lineage>
</organism>
<feature type="region of interest" description="Disordered" evidence="1">
    <location>
        <begin position="280"/>
        <end position="299"/>
    </location>
</feature>
<dbReference type="HOGENOM" id="CLU_931288_0_0_1"/>
<feature type="region of interest" description="Disordered" evidence="1">
    <location>
        <begin position="1"/>
        <end position="205"/>
    </location>
</feature>
<dbReference type="Proteomes" id="UP000008062">
    <property type="component" value="Chromosome 18"/>
</dbReference>
<reference evidence="2 3" key="1">
    <citation type="journal article" date="2011" name="PLoS Genet.">
        <title>Finished genome of the fungal wheat pathogen Mycosphaerella graminicola reveals dispensome structure, chromosome plasticity, and stealth pathogenesis.</title>
        <authorList>
            <person name="Goodwin S.B."/>
            <person name="Ben M'barek S."/>
            <person name="Dhillon B."/>
            <person name="Wittenberg A.H.J."/>
            <person name="Crane C.F."/>
            <person name="Hane J.K."/>
            <person name="Foster A.J."/>
            <person name="Van der Lee T.A.J."/>
            <person name="Grimwood J."/>
            <person name="Aerts A."/>
            <person name="Antoniw J."/>
            <person name="Bailey A."/>
            <person name="Bluhm B."/>
            <person name="Bowler J."/>
            <person name="Bristow J."/>
            <person name="van der Burgt A."/>
            <person name="Canto-Canche B."/>
            <person name="Churchill A.C.L."/>
            <person name="Conde-Ferraez L."/>
            <person name="Cools H.J."/>
            <person name="Coutinho P.M."/>
            <person name="Csukai M."/>
            <person name="Dehal P."/>
            <person name="De Wit P."/>
            <person name="Donzelli B."/>
            <person name="van de Geest H.C."/>
            <person name="van Ham R.C.H.J."/>
            <person name="Hammond-Kosack K.E."/>
            <person name="Henrissat B."/>
            <person name="Kilian A."/>
            <person name="Kobayashi A.K."/>
            <person name="Koopmann E."/>
            <person name="Kourmpetis Y."/>
            <person name="Kuzniar A."/>
            <person name="Lindquist E."/>
            <person name="Lombard V."/>
            <person name="Maliepaard C."/>
            <person name="Martins N."/>
            <person name="Mehrabi R."/>
            <person name="Nap J.P.H."/>
            <person name="Ponomarenko A."/>
            <person name="Rudd J.J."/>
            <person name="Salamov A."/>
            <person name="Schmutz J."/>
            <person name="Schouten H.J."/>
            <person name="Shapiro H."/>
            <person name="Stergiopoulos I."/>
            <person name="Torriani S.F.F."/>
            <person name="Tu H."/>
            <person name="de Vries R.P."/>
            <person name="Waalwijk C."/>
            <person name="Ware S.B."/>
            <person name="Wiebenga A."/>
            <person name="Zwiers L.-H."/>
            <person name="Oliver R.P."/>
            <person name="Grigoriev I.V."/>
            <person name="Kema G.H.J."/>
        </authorList>
    </citation>
    <scope>NUCLEOTIDE SEQUENCE [LARGE SCALE GENOMIC DNA]</scope>
    <source>
        <strain evidence="3">CBS 115943 / IPO323</strain>
    </source>
</reference>
<evidence type="ECO:0000313" key="2">
    <source>
        <dbReference type="EMBL" id="EGP82070.1"/>
    </source>
</evidence>
<sequence length="299" mass="32461">MANAMQPAGKAGFGLGSPSPPESSALPSLPSHRDLLKGASKRSYGYPSASFTTHIPEQRKRQKLADVHSPEKPIQISSNPAASPHVPVFDQATAKYLNIDRGEGDDGEREPDQQNSDPEGSEGSSDTNEGTTLPGNSEYWSTPYNPEDSCCINSEEVENSVQKSDSEESEEAELATSDPDESDSELGIDDPEEGDEYDRADPIGLGMTDFGPERYDVIEWFNDDSNFALAPMNHLRAEMVHEDDLYVLSYGAGEAPRLRLVRGEDDEEVTADAGIAVRTKSLAEEMQDEDDGDSVDGEI</sequence>
<proteinExistence type="predicted"/>
<evidence type="ECO:0000256" key="1">
    <source>
        <dbReference type="SAM" id="MobiDB-lite"/>
    </source>
</evidence>